<dbReference type="SUPFAM" id="SSF51126">
    <property type="entry name" value="Pectin lyase-like"/>
    <property type="match status" value="1"/>
</dbReference>
<keyword evidence="3" id="KW-1185">Reference proteome</keyword>
<sequence length="666" mass="67576">MADYSFFVDAVYDSLGGVVRVARSARITVTDPATGLTAADLKQQGQPVPWITSDGKGGAAWTSTLGVVQITAPNGLSRLIESPDYLAEVHGAPEAAQAAADSAAASATSAQNAANLVGSPAASAIDTYLLSGASVAVRKGDIVLDPKDYGAKGDGVGDDTAAWQAAVNAAPAGATIDGFGRTYLVTSIILKSNLTVRSANFKTSAGTGNGRSPITIGAASSSTVVRGIRLRGVNIDGNRSNQTGLLTTEDGACNGFRILGPVQDIIIEDCSATNCATDGLCIYSANSPLRNYSTGISSRVRVIRTKLTGNRRHGASGDSVTDLSFEDCDLSGNGLNADGTTTPGSGSDGSKGALQPGTGTLYGNGLDLEEYGPDTYAANVRLIRCTATGNALGGALFYQGSNNASVAGWTPRKGFRIEGGSYDSGKLTRADMYAIEFTSNVANKTTGVFYDDVQIMGAALDGQLVLRGVGKARLDGGRISTGAASLAGTLDNVAALRVGTTDLEGKRFDTSAATASYAVTGSTVWIPHSAFTITSGTPTVGVINGHPCWVLPDTSLSVLAARVQLPGDWSNATLTAVWASTGATGAVRMVVGTASAINGAALVSPVRAAGVSPTDGGNAVPVETVLSTGRAVSGLQTVEFLRDGGHAADTLAGTAAFLGIRLDRTK</sequence>
<organism evidence="2 3">
    <name type="scientific">Terrabacter terrae</name>
    <dbReference type="NCBI Taxonomy" id="318434"/>
    <lineage>
        <taxon>Bacteria</taxon>
        <taxon>Bacillati</taxon>
        <taxon>Actinomycetota</taxon>
        <taxon>Actinomycetes</taxon>
        <taxon>Micrococcales</taxon>
        <taxon>Intrasporangiaceae</taxon>
        <taxon>Terrabacter</taxon>
    </lineage>
</organism>
<accession>A0ABN2UGS5</accession>
<protein>
    <recommendedName>
        <fullName evidence="1">Endosialidase N-terminal extension domain-containing protein</fullName>
    </recommendedName>
</protein>
<dbReference type="InterPro" id="IPR011050">
    <property type="entry name" value="Pectin_lyase_fold/virulence"/>
</dbReference>
<gene>
    <name evidence="2" type="ORF">GCM10009740_31330</name>
</gene>
<proteinExistence type="predicted"/>
<evidence type="ECO:0000259" key="1">
    <source>
        <dbReference type="Pfam" id="PF12218"/>
    </source>
</evidence>
<dbReference type="Gene3D" id="2.160.20.10">
    <property type="entry name" value="Single-stranded right-handed beta-helix, Pectin lyase-like"/>
    <property type="match status" value="1"/>
</dbReference>
<dbReference type="Proteomes" id="UP001501285">
    <property type="component" value="Unassembled WGS sequence"/>
</dbReference>
<dbReference type="EMBL" id="BAAANB010000021">
    <property type="protein sequence ID" value="GAA2037309.1"/>
    <property type="molecule type" value="Genomic_DNA"/>
</dbReference>
<dbReference type="InterPro" id="IPR006626">
    <property type="entry name" value="PbH1"/>
</dbReference>
<dbReference type="SMART" id="SM00710">
    <property type="entry name" value="PbH1"/>
    <property type="match status" value="4"/>
</dbReference>
<name>A0ABN2UGS5_9MICO</name>
<dbReference type="InterPro" id="IPR024429">
    <property type="entry name" value="Endosialidase_N-extension"/>
</dbReference>
<comment type="caution">
    <text evidence="2">The sequence shown here is derived from an EMBL/GenBank/DDBJ whole genome shotgun (WGS) entry which is preliminary data.</text>
</comment>
<dbReference type="InterPro" id="IPR012334">
    <property type="entry name" value="Pectin_lyas_fold"/>
</dbReference>
<feature type="domain" description="Endosialidase N-terminal extension" evidence="1">
    <location>
        <begin position="151"/>
        <end position="188"/>
    </location>
</feature>
<reference evidence="2 3" key="1">
    <citation type="journal article" date="2019" name="Int. J. Syst. Evol. Microbiol.">
        <title>The Global Catalogue of Microorganisms (GCM) 10K type strain sequencing project: providing services to taxonomists for standard genome sequencing and annotation.</title>
        <authorList>
            <consortium name="The Broad Institute Genomics Platform"/>
            <consortium name="The Broad Institute Genome Sequencing Center for Infectious Disease"/>
            <person name="Wu L."/>
            <person name="Ma J."/>
        </authorList>
    </citation>
    <scope>NUCLEOTIDE SEQUENCE [LARGE SCALE GENOMIC DNA]</scope>
    <source>
        <strain evidence="2 3">JCM 14283</strain>
    </source>
</reference>
<evidence type="ECO:0000313" key="2">
    <source>
        <dbReference type="EMBL" id="GAA2037309.1"/>
    </source>
</evidence>
<evidence type="ECO:0000313" key="3">
    <source>
        <dbReference type="Proteomes" id="UP001501285"/>
    </source>
</evidence>
<dbReference type="Pfam" id="PF12218">
    <property type="entry name" value="End_N_terminal"/>
    <property type="match status" value="1"/>
</dbReference>